<dbReference type="KEGG" id="tcu:Tcur_0027"/>
<dbReference type="InterPro" id="IPR002156">
    <property type="entry name" value="RNaseH_domain"/>
</dbReference>
<feature type="domain" description="RNase H type-1" evidence="1">
    <location>
        <begin position="97"/>
        <end position="249"/>
    </location>
</feature>
<dbReference type="HOGENOM" id="CLU_979809_0_0_11"/>
<dbReference type="Proteomes" id="UP000001918">
    <property type="component" value="Chromosome"/>
</dbReference>
<dbReference type="PROSITE" id="PS50879">
    <property type="entry name" value="RNASE_H_1"/>
    <property type="match status" value="1"/>
</dbReference>
<evidence type="ECO:0000259" key="1">
    <source>
        <dbReference type="PROSITE" id="PS50879"/>
    </source>
</evidence>
<dbReference type="EMBL" id="CP001738">
    <property type="protein sequence ID" value="ACY95635.1"/>
    <property type="molecule type" value="Genomic_DNA"/>
</dbReference>
<dbReference type="GO" id="GO:0004523">
    <property type="term" value="F:RNA-DNA hybrid ribonuclease activity"/>
    <property type="evidence" value="ECO:0007669"/>
    <property type="project" value="InterPro"/>
</dbReference>
<dbReference type="OrthoDB" id="4923321at2"/>
<organism evidence="2 3">
    <name type="scientific">Thermomonospora curvata (strain ATCC 19995 / DSM 43183 / JCM 3096 / KCTC 9072 / NBRC 15933 / NCIMB 10081 / Henssen B9)</name>
    <dbReference type="NCBI Taxonomy" id="471852"/>
    <lineage>
        <taxon>Bacteria</taxon>
        <taxon>Bacillati</taxon>
        <taxon>Actinomycetota</taxon>
        <taxon>Actinomycetes</taxon>
        <taxon>Streptosporangiales</taxon>
        <taxon>Thermomonosporaceae</taxon>
        <taxon>Thermomonospora</taxon>
    </lineage>
</organism>
<accession>D1ADC5</accession>
<dbReference type="STRING" id="471852.Tcur_0027"/>
<dbReference type="GO" id="GO:0003676">
    <property type="term" value="F:nucleic acid binding"/>
    <property type="evidence" value="ECO:0007669"/>
    <property type="project" value="InterPro"/>
</dbReference>
<dbReference type="InterPro" id="IPR036397">
    <property type="entry name" value="RNaseH_sf"/>
</dbReference>
<dbReference type="InterPro" id="IPR012337">
    <property type="entry name" value="RNaseH-like_sf"/>
</dbReference>
<gene>
    <name evidence="2" type="ordered locus">Tcur_0027</name>
</gene>
<protein>
    <submittedName>
        <fullName evidence="2">Ribonuclease H</fullName>
    </submittedName>
</protein>
<name>D1ADC5_THECD</name>
<dbReference type="AlphaFoldDB" id="D1ADC5"/>
<evidence type="ECO:0000313" key="3">
    <source>
        <dbReference type="Proteomes" id="UP000001918"/>
    </source>
</evidence>
<dbReference type="Gene3D" id="3.30.420.10">
    <property type="entry name" value="Ribonuclease H-like superfamily/Ribonuclease H"/>
    <property type="match status" value="1"/>
</dbReference>
<proteinExistence type="predicted"/>
<reference evidence="2 3" key="1">
    <citation type="journal article" date="2011" name="Stand. Genomic Sci.">
        <title>Complete genome sequence of Thermomonospora curvata type strain (B9).</title>
        <authorList>
            <person name="Chertkov O."/>
            <person name="Sikorski J."/>
            <person name="Nolan M."/>
            <person name="Lapidus A."/>
            <person name="Lucas S."/>
            <person name="Del Rio T.G."/>
            <person name="Tice H."/>
            <person name="Cheng J.F."/>
            <person name="Goodwin L."/>
            <person name="Pitluck S."/>
            <person name="Liolios K."/>
            <person name="Ivanova N."/>
            <person name="Mavromatis K."/>
            <person name="Mikhailova N."/>
            <person name="Ovchinnikova G."/>
            <person name="Pati A."/>
            <person name="Chen A."/>
            <person name="Palaniappan K."/>
            <person name="Djao O.D."/>
            <person name="Land M."/>
            <person name="Hauser L."/>
            <person name="Chang Y.J."/>
            <person name="Jeffries C.D."/>
            <person name="Brettin T."/>
            <person name="Han C."/>
            <person name="Detter J.C."/>
            <person name="Rohde M."/>
            <person name="Goker M."/>
            <person name="Woyke T."/>
            <person name="Bristow J."/>
            <person name="Eisen J.A."/>
            <person name="Markowitz V."/>
            <person name="Hugenholtz P."/>
            <person name="Klenk H.P."/>
            <person name="Kyrpides N.C."/>
        </authorList>
    </citation>
    <scope>NUCLEOTIDE SEQUENCE [LARGE SCALE GENOMIC DNA]</scope>
    <source>
        <strain evidence="3">ATCC 19995 / DSM 43183 / JCM 3096 / KCTC 9072 / NBRC 15933 / NCIMB 10081 / Henssen B9</strain>
    </source>
</reference>
<evidence type="ECO:0000313" key="2">
    <source>
        <dbReference type="EMBL" id="ACY95635.1"/>
    </source>
</evidence>
<dbReference type="Pfam" id="PF00075">
    <property type="entry name" value="RNase_H"/>
    <property type="match status" value="1"/>
</dbReference>
<dbReference type="eggNOG" id="COG0328">
    <property type="taxonomic scope" value="Bacteria"/>
</dbReference>
<sequence>MSTLSPAGFDKSLDLLAEHLRARAVALRPHVFGAGRPGQIAEAVSLAFDAAYLGDQHSAELMIERAEALVRALPARPRKPAAIVRRGLRGQQRRWADAAVLIAATDASFKHPHVGWGYVSSAGHWGCAGGTYRGVLNPNGRSGAMISELRAVHMLLTDLDTDRPMTLLIDSRGALRFLRAWQSGRVGLMPNGYSLRPRFGAAAQSTKPTLVRLAEQVASRPGLRFEHVAGHSGHPLNEAADGLAGLARRCIAGDQDGDVDTLTARAQDLAAAFLHAWHSRPGAG</sequence>
<keyword evidence="3" id="KW-1185">Reference proteome</keyword>
<dbReference type="SUPFAM" id="SSF53098">
    <property type="entry name" value="Ribonuclease H-like"/>
    <property type="match status" value="1"/>
</dbReference>
<dbReference type="RefSeq" id="WP_012850419.1">
    <property type="nucleotide sequence ID" value="NC_013510.1"/>
</dbReference>